<sequence>MYTDSEIKRLFTTGEFAKLCHVKKQTLFHYDDIGLLSPEVKLNNGYRYYSYDQFELFHIINLFKELDIPLSEIKTLVHQKNPKETVNVLKNKSIEIEDKIKQLTYLQKILEVKINLAEQALEKDLVSITIQYLDEERYMLSENILNLSERKFIAKLSEFIHHIQSKHLDLGYPLGAILQKQQILEKDFYHYSHVYMKVSEYTKEDNIHKRPGGYYVIGYQIGDTAEETYAGLKEAAEQNGYDIGSNAYEEYVFDGIFFGEKKVQVTKICLQLIEKQKQN</sequence>
<dbReference type="SUPFAM" id="SSF55136">
    <property type="entry name" value="Probable bacterial effector-binding domain"/>
    <property type="match status" value="1"/>
</dbReference>
<dbReference type="Proteomes" id="UP000640786">
    <property type="component" value="Unassembled WGS sequence"/>
</dbReference>
<keyword evidence="4" id="KW-1185">Reference proteome</keyword>
<dbReference type="SUPFAM" id="SSF46955">
    <property type="entry name" value="Putative DNA-binding domain"/>
    <property type="match status" value="1"/>
</dbReference>
<accession>A0ABR8R4G3</accession>
<dbReference type="PROSITE" id="PS50937">
    <property type="entry name" value="HTH_MERR_2"/>
    <property type="match status" value="1"/>
</dbReference>
<reference evidence="3 4" key="1">
    <citation type="submission" date="2020-08" db="EMBL/GenBank/DDBJ databases">
        <title>A Genomic Blueprint of the Chicken Gut Microbiome.</title>
        <authorList>
            <person name="Gilroy R."/>
            <person name="Ravi A."/>
            <person name="Getino M."/>
            <person name="Pursley I."/>
            <person name="Horton D.L."/>
            <person name="Alikhan N.-F."/>
            <person name="Baker D."/>
            <person name="Gharbi K."/>
            <person name="Hall N."/>
            <person name="Watson M."/>
            <person name="Adriaenssens E.M."/>
            <person name="Foster-Nyarko E."/>
            <person name="Jarju S."/>
            <person name="Secka A."/>
            <person name="Antonio M."/>
            <person name="Oren A."/>
            <person name="Chaudhuri R."/>
            <person name="La Ragione R.M."/>
            <person name="Hildebrand F."/>
            <person name="Pallen M.J."/>
        </authorList>
    </citation>
    <scope>NUCLEOTIDE SEQUENCE [LARGE SCALE GENOMIC DNA]</scope>
    <source>
        <strain evidence="3 4">Sa2BUA9</strain>
    </source>
</reference>
<dbReference type="InterPro" id="IPR009061">
    <property type="entry name" value="DNA-bd_dom_put_sf"/>
</dbReference>
<protein>
    <submittedName>
        <fullName evidence="3">MerR family transcriptional regulator</fullName>
    </submittedName>
</protein>
<name>A0ABR8R4G3_9BACI</name>
<dbReference type="EMBL" id="JACSQO010000001">
    <property type="protein sequence ID" value="MBD7942552.1"/>
    <property type="molecule type" value="Genomic_DNA"/>
</dbReference>
<keyword evidence="1" id="KW-0238">DNA-binding</keyword>
<proteinExistence type="predicted"/>
<dbReference type="PANTHER" id="PTHR30204:SF85">
    <property type="entry name" value="MULTIDRUG-EFFLUX TRANSPORTER 2 REGULATOR"/>
    <property type="match status" value="1"/>
</dbReference>
<evidence type="ECO:0000313" key="3">
    <source>
        <dbReference type="EMBL" id="MBD7942552.1"/>
    </source>
</evidence>
<feature type="domain" description="HTH merR-type" evidence="2">
    <location>
        <begin position="10"/>
        <end position="79"/>
    </location>
</feature>
<dbReference type="Pfam" id="PF13411">
    <property type="entry name" value="MerR_1"/>
    <property type="match status" value="1"/>
</dbReference>
<dbReference type="SMART" id="SM00422">
    <property type="entry name" value="HTH_MERR"/>
    <property type="match status" value="1"/>
</dbReference>
<dbReference type="Gene3D" id="1.10.1660.10">
    <property type="match status" value="1"/>
</dbReference>
<organism evidence="3 4">
    <name type="scientific">Psychrobacillus faecigallinarum</name>
    <dbReference type="NCBI Taxonomy" id="2762235"/>
    <lineage>
        <taxon>Bacteria</taxon>
        <taxon>Bacillati</taxon>
        <taxon>Bacillota</taxon>
        <taxon>Bacilli</taxon>
        <taxon>Bacillales</taxon>
        <taxon>Bacillaceae</taxon>
        <taxon>Psychrobacillus</taxon>
    </lineage>
</organism>
<dbReference type="Gene3D" id="3.20.80.10">
    <property type="entry name" value="Regulatory factor, effector binding domain"/>
    <property type="match status" value="1"/>
</dbReference>
<evidence type="ECO:0000259" key="2">
    <source>
        <dbReference type="PROSITE" id="PS50937"/>
    </source>
</evidence>
<dbReference type="InterPro" id="IPR047057">
    <property type="entry name" value="MerR_fam"/>
</dbReference>
<comment type="caution">
    <text evidence="3">The sequence shown here is derived from an EMBL/GenBank/DDBJ whole genome shotgun (WGS) entry which is preliminary data.</text>
</comment>
<gene>
    <name evidence="3" type="ORF">H9650_00315</name>
</gene>
<dbReference type="InterPro" id="IPR000551">
    <property type="entry name" value="MerR-type_HTH_dom"/>
</dbReference>
<dbReference type="RefSeq" id="WP_191696326.1">
    <property type="nucleotide sequence ID" value="NZ_JACSQO010000001.1"/>
</dbReference>
<dbReference type="PANTHER" id="PTHR30204">
    <property type="entry name" value="REDOX-CYCLING DRUG-SENSING TRANSCRIPTIONAL ACTIVATOR SOXR"/>
    <property type="match status" value="1"/>
</dbReference>
<evidence type="ECO:0000313" key="4">
    <source>
        <dbReference type="Proteomes" id="UP000640786"/>
    </source>
</evidence>
<dbReference type="InterPro" id="IPR011256">
    <property type="entry name" value="Reg_factor_effector_dom_sf"/>
</dbReference>
<evidence type="ECO:0000256" key="1">
    <source>
        <dbReference type="ARBA" id="ARBA00023125"/>
    </source>
</evidence>